<comment type="similarity">
    <text evidence="2 9">Belongs to the ketopantoate reductase family.</text>
</comment>
<evidence type="ECO:0000256" key="5">
    <source>
        <dbReference type="ARBA" id="ARBA00022857"/>
    </source>
</evidence>
<dbReference type="NCBIfam" id="TIGR00745">
    <property type="entry name" value="apbA_panE"/>
    <property type="match status" value="1"/>
</dbReference>
<protein>
    <recommendedName>
        <fullName evidence="4 9">2-dehydropantoate 2-reductase</fullName>
        <ecNumber evidence="3 9">1.1.1.169</ecNumber>
    </recommendedName>
    <alternativeName>
        <fullName evidence="7 9">Ketopantoate reductase</fullName>
    </alternativeName>
</protein>
<dbReference type="PANTHER" id="PTHR43765:SF2">
    <property type="entry name" value="2-DEHYDROPANTOATE 2-REDUCTASE"/>
    <property type="match status" value="1"/>
</dbReference>
<dbReference type="InterPro" id="IPR003710">
    <property type="entry name" value="ApbA"/>
</dbReference>
<feature type="domain" description="Ketopantoate reductase C-terminal" evidence="11">
    <location>
        <begin position="181"/>
        <end position="326"/>
    </location>
</feature>
<dbReference type="InterPro" id="IPR013752">
    <property type="entry name" value="KPA_reductase"/>
</dbReference>
<evidence type="ECO:0000256" key="7">
    <source>
        <dbReference type="ARBA" id="ARBA00032024"/>
    </source>
</evidence>
<keyword evidence="9" id="KW-0566">Pantothenate biosynthesis</keyword>
<feature type="domain" description="Ketopantoate reductase N-terminal" evidence="10">
    <location>
        <begin position="4"/>
        <end position="155"/>
    </location>
</feature>
<accession>A0A126SYT1</accession>
<comment type="pathway">
    <text evidence="1 9">Cofactor biosynthesis; (R)-pantothenate biosynthesis; (R)-pantoate from 3-methyl-2-oxobutanoate: step 2/2.</text>
</comment>
<dbReference type="GO" id="GO:0015940">
    <property type="term" value="P:pantothenate biosynthetic process"/>
    <property type="evidence" value="ECO:0007669"/>
    <property type="project" value="UniProtKB-UniPathway"/>
</dbReference>
<organism evidence="12">
    <name type="scientific">uncultured bacterium UPO64</name>
    <dbReference type="NCBI Taxonomy" id="1776983"/>
    <lineage>
        <taxon>Bacteria</taxon>
        <taxon>environmental samples</taxon>
    </lineage>
</organism>
<dbReference type="AlphaFoldDB" id="A0A126SYT1"/>
<evidence type="ECO:0000256" key="9">
    <source>
        <dbReference type="RuleBase" id="RU362068"/>
    </source>
</evidence>
<sequence>MRFVILGAGGLGSVIGGYLAKAGEDVTLICRPAHADAINSNGLKISGVRGDHLVRDNLTAVTSPDQATGEFDHLIVLVKGKDTETALAQADSLKARCKNVFSLQNGIGKEERLRQWAGRDKVIGASTIEGGTLHEPGVVSNPLTTPTTAWFGELDGGTSARTDALAEAFTRGGLVARSVPNIMQVLWEKLVQIGTASGWSVTTLGLRLYFQDGLLIRQGAEHYVALAKDMLRVYGAMGYTPQNFYAPMSQFKELNELDFEGGVAMMMKLGERLKQQGMKGRTSMHEDVIRGKKTEVDFLLKPFLDKAAELGLQVPVLETVYRIVKTQDAYLE</sequence>
<dbReference type="Gene3D" id="1.10.1040.10">
    <property type="entry name" value="N-(1-d-carboxylethyl)-l-norvaline Dehydrogenase, domain 2"/>
    <property type="match status" value="1"/>
</dbReference>
<dbReference type="InterPro" id="IPR050838">
    <property type="entry name" value="Ketopantoate_reductase"/>
</dbReference>
<evidence type="ECO:0000256" key="4">
    <source>
        <dbReference type="ARBA" id="ARBA00019465"/>
    </source>
</evidence>
<evidence type="ECO:0000256" key="3">
    <source>
        <dbReference type="ARBA" id="ARBA00013014"/>
    </source>
</evidence>
<keyword evidence="6 9" id="KW-0560">Oxidoreductase</keyword>
<evidence type="ECO:0000256" key="6">
    <source>
        <dbReference type="ARBA" id="ARBA00023002"/>
    </source>
</evidence>
<comment type="function">
    <text evidence="9">Catalyzes the NADPH-dependent reduction of ketopantoate into pantoic acid.</text>
</comment>
<evidence type="ECO:0000259" key="10">
    <source>
        <dbReference type="Pfam" id="PF02558"/>
    </source>
</evidence>
<proteinExistence type="inferred from homology"/>
<dbReference type="PANTHER" id="PTHR43765">
    <property type="entry name" value="2-DEHYDROPANTOATE 2-REDUCTASE-RELATED"/>
    <property type="match status" value="1"/>
</dbReference>
<comment type="catalytic activity">
    <reaction evidence="8 9">
        <text>(R)-pantoate + NADP(+) = 2-dehydropantoate + NADPH + H(+)</text>
        <dbReference type="Rhea" id="RHEA:16233"/>
        <dbReference type="ChEBI" id="CHEBI:11561"/>
        <dbReference type="ChEBI" id="CHEBI:15378"/>
        <dbReference type="ChEBI" id="CHEBI:15980"/>
        <dbReference type="ChEBI" id="CHEBI:57783"/>
        <dbReference type="ChEBI" id="CHEBI:58349"/>
        <dbReference type="EC" id="1.1.1.169"/>
    </reaction>
</comment>
<evidence type="ECO:0000256" key="2">
    <source>
        <dbReference type="ARBA" id="ARBA00007870"/>
    </source>
</evidence>
<reference evidence="12" key="1">
    <citation type="journal article" date="2016" name="Appl. Environ. Microbiol.">
        <title>Functional Metagenomics of a Biostimulated Petroleum-Contaminated Soil Reveals an Extraordinary Diversity of Extradiol Dioxygenases.</title>
        <authorList>
            <person name="Terron-Gonzalez L."/>
            <person name="Martin-Cabello G."/>
            <person name="Ferrer M."/>
            <person name="Santero E."/>
        </authorList>
    </citation>
    <scope>NUCLEOTIDE SEQUENCE</scope>
</reference>
<dbReference type="InterPro" id="IPR036291">
    <property type="entry name" value="NAD(P)-bd_dom_sf"/>
</dbReference>
<dbReference type="UniPathway" id="UPA00028">
    <property type="reaction ID" value="UER00004"/>
</dbReference>
<dbReference type="SUPFAM" id="SSF48179">
    <property type="entry name" value="6-phosphogluconate dehydrogenase C-terminal domain-like"/>
    <property type="match status" value="1"/>
</dbReference>
<dbReference type="EC" id="1.1.1.169" evidence="3 9"/>
<keyword evidence="5 9" id="KW-0521">NADP</keyword>
<evidence type="ECO:0000256" key="1">
    <source>
        <dbReference type="ARBA" id="ARBA00004994"/>
    </source>
</evidence>
<name>A0A126SYT1_9BACT</name>
<dbReference type="InterPro" id="IPR013328">
    <property type="entry name" value="6PGD_dom2"/>
</dbReference>
<dbReference type="Gene3D" id="3.40.50.720">
    <property type="entry name" value="NAD(P)-binding Rossmann-like Domain"/>
    <property type="match status" value="1"/>
</dbReference>
<dbReference type="InterPro" id="IPR008927">
    <property type="entry name" value="6-PGluconate_DH-like_C_sf"/>
</dbReference>
<evidence type="ECO:0000313" key="12">
    <source>
        <dbReference type="EMBL" id="AMK59468.1"/>
    </source>
</evidence>
<dbReference type="GO" id="GO:0050661">
    <property type="term" value="F:NADP binding"/>
    <property type="evidence" value="ECO:0007669"/>
    <property type="project" value="TreeGrafter"/>
</dbReference>
<dbReference type="InterPro" id="IPR013332">
    <property type="entry name" value="KPR_N"/>
</dbReference>
<dbReference type="EMBL" id="KU144986">
    <property type="protein sequence ID" value="AMK59468.1"/>
    <property type="molecule type" value="Genomic_DNA"/>
</dbReference>
<dbReference type="GO" id="GO:0005737">
    <property type="term" value="C:cytoplasm"/>
    <property type="evidence" value="ECO:0007669"/>
    <property type="project" value="TreeGrafter"/>
</dbReference>
<dbReference type="SUPFAM" id="SSF51735">
    <property type="entry name" value="NAD(P)-binding Rossmann-fold domains"/>
    <property type="match status" value="1"/>
</dbReference>
<evidence type="ECO:0000259" key="11">
    <source>
        <dbReference type="Pfam" id="PF08546"/>
    </source>
</evidence>
<evidence type="ECO:0000256" key="8">
    <source>
        <dbReference type="ARBA" id="ARBA00048793"/>
    </source>
</evidence>
<dbReference type="Pfam" id="PF02558">
    <property type="entry name" value="ApbA"/>
    <property type="match status" value="1"/>
</dbReference>
<dbReference type="GO" id="GO:0008677">
    <property type="term" value="F:2-dehydropantoate 2-reductase activity"/>
    <property type="evidence" value="ECO:0007669"/>
    <property type="project" value="UniProtKB-EC"/>
</dbReference>
<dbReference type="Pfam" id="PF08546">
    <property type="entry name" value="ApbA_C"/>
    <property type="match status" value="1"/>
</dbReference>